<dbReference type="Proteomes" id="UP001232536">
    <property type="component" value="Unassembled WGS sequence"/>
</dbReference>
<accession>A0ABT9D8D4</accession>
<protein>
    <submittedName>
        <fullName evidence="1">Uncharacterized protein</fullName>
    </submittedName>
</protein>
<sequence length="106" mass="11068">MAHNNAINARVVEITEYGTDPRGWGLFAAVTAAAGRTRAAARRVLDPIERFSGYAVAPQGFTGAANLGSARPVSKETSTLPDERAAGVLSTPAETIFAQRLGRKAG</sequence>
<evidence type="ECO:0000313" key="1">
    <source>
        <dbReference type="EMBL" id="MDO8107148.1"/>
    </source>
</evidence>
<dbReference type="EMBL" id="JAUQYP010000001">
    <property type="protein sequence ID" value="MDO8107148.1"/>
    <property type="molecule type" value="Genomic_DNA"/>
</dbReference>
<reference evidence="1 2" key="1">
    <citation type="submission" date="2023-07" db="EMBL/GenBank/DDBJ databases">
        <title>Description of novel actinomycetes strains, isolated from tidal flat sediment.</title>
        <authorList>
            <person name="Lu C."/>
        </authorList>
    </citation>
    <scope>NUCLEOTIDE SEQUENCE [LARGE SCALE GENOMIC DNA]</scope>
    <source>
        <strain evidence="1 2">SYSU T00b441</strain>
    </source>
</reference>
<dbReference type="RefSeq" id="WP_304600782.1">
    <property type="nucleotide sequence ID" value="NZ_JAUQYP010000001.1"/>
</dbReference>
<keyword evidence="2" id="KW-1185">Reference proteome</keyword>
<proteinExistence type="predicted"/>
<organism evidence="1 2">
    <name type="scientific">Actinotalea lenta</name>
    <dbReference type="NCBI Taxonomy" id="3064654"/>
    <lineage>
        <taxon>Bacteria</taxon>
        <taxon>Bacillati</taxon>
        <taxon>Actinomycetota</taxon>
        <taxon>Actinomycetes</taxon>
        <taxon>Micrococcales</taxon>
        <taxon>Cellulomonadaceae</taxon>
        <taxon>Actinotalea</taxon>
    </lineage>
</organism>
<evidence type="ECO:0000313" key="2">
    <source>
        <dbReference type="Proteomes" id="UP001232536"/>
    </source>
</evidence>
<comment type="caution">
    <text evidence="1">The sequence shown here is derived from an EMBL/GenBank/DDBJ whole genome shotgun (WGS) entry which is preliminary data.</text>
</comment>
<name>A0ABT9D8D4_9CELL</name>
<gene>
    <name evidence="1" type="ORF">Q6348_08055</name>
</gene>